<proteinExistence type="predicted"/>
<reference evidence="1 2" key="1">
    <citation type="submission" date="2018-11" db="EMBL/GenBank/DDBJ databases">
        <title>Rufibacter latericius sp. nov., isolated from water in Baiyang Lake.</title>
        <authorList>
            <person name="Yang Y."/>
        </authorList>
    </citation>
    <scope>NUCLEOTIDE SEQUENCE [LARGE SCALE GENOMIC DNA]</scope>
    <source>
        <strain evidence="1 2">MCC P1</strain>
    </source>
</reference>
<protein>
    <submittedName>
        <fullName evidence="1">DUF748 domain-containing protein</fullName>
    </submittedName>
</protein>
<dbReference type="AlphaFoldDB" id="A0A3M9N5Q7"/>
<evidence type="ECO:0000313" key="1">
    <source>
        <dbReference type="EMBL" id="RNI33140.1"/>
    </source>
</evidence>
<dbReference type="InterPro" id="IPR008023">
    <property type="entry name" value="DUF748"/>
</dbReference>
<dbReference type="RefSeq" id="WP_123131329.1">
    <property type="nucleotide sequence ID" value="NZ_RJJE01000001.1"/>
</dbReference>
<dbReference type="Proteomes" id="UP000271010">
    <property type="component" value="Unassembled WGS sequence"/>
</dbReference>
<dbReference type="OrthoDB" id="9771783at2"/>
<gene>
    <name evidence="1" type="ORF">EFA69_01595</name>
</gene>
<dbReference type="Pfam" id="PF05359">
    <property type="entry name" value="DUF748"/>
    <property type="match status" value="1"/>
</dbReference>
<keyword evidence="2" id="KW-1185">Reference proteome</keyword>
<comment type="caution">
    <text evidence="1">The sequence shown here is derived from an EMBL/GenBank/DDBJ whole genome shotgun (WGS) entry which is preliminary data.</text>
</comment>
<organism evidence="1 2">
    <name type="scientific">Rufibacter immobilis</name>
    <dbReference type="NCBI Taxonomy" id="1348778"/>
    <lineage>
        <taxon>Bacteria</taxon>
        <taxon>Pseudomonadati</taxon>
        <taxon>Bacteroidota</taxon>
        <taxon>Cytophagia</taxon>
        <taxon>Cytophagales</taxon>
        <taxon>Hymenobacteraceae</taxon>
        <taxon>Rufibacter</taxon>
    </lineage>
</organism>
<accession>A0A3M9N5Q7</accession>
<dbReference type="EMBL" id="RJJE01000001">
    <property type="protein sequence ID" value="RNI33140.1"/>
    <property type="molecule type" value="Genomic_DNA"/>
</dbReference>
<name>A0A3M9N5Q7_9BACT</name>
<sequence>MAIRLTKPLKIVLTLVVLLLAFRIALPYIVKNYVNKTLDELPGYTGHVEDIDIALIRGAYQIDGLVLLEEKGNPKYPFLQITETDLSIEWKSLFKGKLVGEVIMTNPRLNILAGGSKSEDPTLDHWTEVVKDLMPITINRFEVHNGRLAFLDFSASPDVKLHLDNLRLTALNLANVEEVGKKLPSSVTATASSIGGGAFKGKMQVNALKRIPDFDGDFQLTGVNLTSLNAFIKANAKFDVERGKLDMYSELKSTNGQLNGYIKPFFEDIKVLNWKKDKKEGGFLSAVKEAVIGVFTEAAENQPRDQVATKIPISGDISNPKTNGWKTFINVLKHAFIDAFSKGIESKLQSSEDGK</sequence>
<evidence type="ECO:0000313" key="2">
    <source>
        <dbReference type="Proteomes" id="UP000271010"/>
    </source>
</evidence>